<feature type="compositionally biased region" description="Acidic residues" evidence="1">
    <location>
        <begin position="296"/>
        <end position="305"/>
    </location>
</feature>
<organism evidence="3">
    <name type="scientific">Trachysalambria curvirostris nimavirus</name>
    <dbReference type="NCBI Taxonomy" id="2984282"/>
    <lineage>
        <taxon>Viruses</taxon>
        <taxon>Viruses incertae sedis</taxon>
        <taxon>Naldaviricetes</taxon>
        <taxon>Nimaviridae</taxon>
    </lineage>
</organism>
<keyword evidence="2" id="KW-0812">Transmembrane</keyword>
<reference evidence="3" key="1">
    <citation type="submission" date="2022-10" db="EMBL/GenBank/DDBJ databases">
        <title>Genome sequences of endogenous nimaviruses in decapod crustaceans.</title>
        <authorList>
            <person name="Kawato S."/>
            <person name="Nozaki R."/>
            <person name="Kondo H."/>
            <person name="Hirono I."/>
        </authorList>
    </citation>
    <scope>NUCLEOTIDE SEQUENCE</scope>
    <source>
        <strain evidence="3">Ube2021</strain>
    </source>
</reference>
<dbReference type="EMBL" id="LC738880">
    <property type="protein sequence ID" value="BDT63072.1"/>
    <property type="molecule type" value="Genomic_DNA"/>
</dbReference>
<name>A0A9C7BR72_9VIRU</name>
<evidence type="ECO:0000256" key="2">
    <source>
        <dbReference type="SAM" id="Phobius"/>
    </source>
</evidence>
<feature type="region of interest" description="Disordered" evidence="1">
    <location>
        <begin position="224"/>
        <end position="262"/>
    </location>
</feature>
<accession>A0A9C7BR72</accession>
<evidence type="ECO:0000313" key="3">
    <source>
        <dbReference type="EMBL" id="BDT63072.1"/>
    </source>
</evidence>
<feature type="transmembrane region" description="Helical" evidence="2">
    <location>
        <begin position="6"/>
        <end position="27"/>
    </location>
</feature>
<keyword evidence="2" id="KW-0472">Membrane</keyword>
<proteinExistence type="predicted"/>
<feature type="region of interest" description="Disordered" evidence="1">
    <location>
        <begin position="137"/>
        <end position="167"/>
    </location>
</feature>
<keyword evidence="2" id="KW-1133">Transmembrane helix</keyword>
<sequence>MDGNILLLTYSVMAIVIATLIYVFWWAGGTMHSGSKSTTTETVNEGKRRAIVAVKDNISDARSAADDIVIISLETSQMAQSLKRAISSVKDSCERISATREEANAATKMASDVASGIAESVTSTISSIRESLEKMSAAQQEANDAKDAAESAISEAAHQHGLQRDPARTLTLPVTNTLSTSDRTTSRAVVPLSKGTIDFPAAPTQSKATLEKKSEDVELADRLASEGRQTAASENTSDDTPSDDLFPPAEPIGTVEKNSEDIEMTDNLASLAETMATVENNSEDVESTDKLTSPAEDMEEEEEEG</sequence>
<evidence type="ECO:0000256" key="1">
    <source>
        <dbReference type="SAM" id="MobiDB-lite"/>
    </source>
</evidence>
<protein>
    <submittedName>
        <fullName evidence="3">Uncharacterized protein</fullName>
    </submittedName>
</protein>
<feature type="region of interest" description="Disordered" evidence="1">
    <location>
        <begin position="277"/>
        <end position="305"/>
    </location>
</feature>